<evidence type="ECO:0000313" key="1">
    <source>
        <dbReference type="EMBL" id="GAA4241484.1"/>
    </source>
</evidence>
<keyword evidence="2" id="KW-1185">Reference proteome</keyword>
<gene>
    <name evidence="1" type="ORF">GCM10022254_70490</name>
</gene>
<dbReference type="Proteomes" id="UP001501710">
    <property type="component" value="Unassembled WGS sequence"/>
</dbReference>
<protein>
    <submittedName>
        <fullName evidence="1">Uncharacterized protein</fullName>
    </submittedName>
</protein>
<proteinExistence type="predicted"/>
<accession>A0ABP8CNI1</accession>
<dbReference type="RefSeq" id="WP_344906492.1">
    <property type="nucleotide sequence ID" value="NZ_BAABAS010000028.1"/>
</dbReference>
<organism evidence="1 2">
    <name type="scientific">Actinomadura meridiana</name>
    <dbReference type="NCBI Taxonomy" id="559626"/>
    <lineage>
        <taxon>Bacteria</taxon>
        <taxon>Bacillati</taxon>
        <taxon>Actinomycetota</taxon>
        <taxon>Actinomycetes</taxon>
        <taxon>Streptosporangiales</taxon>
        <taxon>Thermomonosporaceae</taxon>
        <taxon>Actinomadura</taxon>
    </lineage>
</organism>
<dbReference type="EMBL" id="BAABAS010000028">
    <property type="protein sequence ID" value="GAA4241484.1"/>
    <property type="molecule type" value="Genomic_DNA"/>
</dbReference>
<evidence type="ECO:0000313" key="2">
    <source>
        <dbReference type="Proteomes" id="UP001501710"/>
    </source>
</evidence>
<comment type="caution">
    <text evidence="1">The sequence shown here is derived from an EMBL/GenBank/DDBJ whole genome shotgun (WGS) entry which is preliminary data.</text>
</comment>
<name>A0ABP8CNI1_9ACTN</name>
<sequence length="112" mass="12253">MSFGKGRHAATPRAVPPRNDRRTYLFELDAAVRTHPELAGGLVERRGVTWVSVAGHGGPRRTVEIGCDFRDGQWWFCWAADGRPIRPARDVAQTLDAVASALGGSVRSRTRG</sequence>
<reference evidence="2" key="1">
    <citation type="journal article" date="2019" name="Int. J. Syst. Evol. Microbiol.">
        <title>The Global Catalogue of Microorganisms (GCM) 10K type strain sequencing project: providing services to taxonomists for standard genome sequencing and annotation.</title>
        <authorList>
            <consortium name="The Broad Institute Genomics Platform"/>
            <consortium name="The Broad Institute Genome Sequencing Center for Infectious Disease"/>
            <person name="Wu L."/>
            <person name="Ma J."/>
        </authorList>
    </citation>
    <scope>NUCLEOTIDE SEQUENCE [LARGE SCALE GENOMIC DNA]</scope>
    <source>
        <strain evidence="2">JCM 17440</strain>
    </source>
</reference>